<dbReference type="PANTHER" id="PTHR43539:SF78">
    <property type="entry name" value="FLAVIN-CONTAINING MONOOXYGENASE"/>
    <property type="match status" value="1"/>
</dbReference>
<organism evidence="2 3">
    <name type="scientific">Bradyrhizobium retamae</name>
    <dbReference type="NCBI Taxonomy" id="1300035"/>
    <lineage>
        <taxon>Bacteria</taxon>
        <taxon>Pseudomonadati</taxon>
        <taxon>Pseudomonadota</taxon>
        <taxon>Alphaproteobacteria</taxon>
        <taxon>Hyphomicrobiales</taxon>
        <taxon>Nitrobacteraceae</taxon>
        <taxon>Bradyrhizobium</taxon>
    </lineage>
</organism>
<dbReference type="RefSeq" id="WP_057845723.1">
    <property type="nucleotide sequence ID" value="NZ_LLYA01000170.1"/>
</dbReference>
<gene>
    <name evidence="2" type="ORF">CQ13_07255</name>
</gene>
<name>A0A0R3MNP0_9BRAD</name>
<comment type="caution">
    <text evidence="2">The sequence shown here is derived from an EMBL/GenBank/DDBJ whole genome shotgun (WGS) entry which is preliminary data.</text>
</comment>
<dbReference type="InterPro" id="IPR050982">
    <property type="entry name" value="Auxin_biosynth/cation_transpt"/>
</dbReference>
<dbReference type="Proteomes" id="UP000052023">
    <property type="component" value="Unassembled WGS sequence"/>
</dbReference>
<evidence type="ECO:0000256" key="1">
    <source>
        <dbReference type="ARBA" id="ARBA00023002"/>
    </source>
</evidence>
<keyword evidence="3" id="KW-1185">Reference proteome</keyword>
<dbReference type="PRINTS" id="PR00411">
    <property type="entry name" value="PNDRDTASEI"/>
</dbReference>
<dbReference type="Pfam" id="PF13738">
    <property type="entry name" value="Pyr_redox_3"/>
    <property type="match status" value="1"/>
</dbReference>
<dbReference type="SUPFAM" id="SSF51905">
    <property type="entry name" value="FAD/NAD(P)-binding domain"/>
    <property type="match status" value="1"/>
</dbReference>
<dbReference type="GO" id="GO:0004497">
    <property type="term" value="F:monooxygenase activity"/>
    <property type="evidence" value="ECO:0007669"/>
    <property type="project" value="TreeGrafter"/>
</dbReference>
<dbReference type="InterPro" id="IPR036188">
    <property type="entry name" value="FAD/NAD-bd_sf"/>
</dbReference>
<dbReference type="PANTHER" id="PTHR43539">
    <property type="entry name" value="FLAVIN-BINDING MONOOXYGENASE-LIKE PROTEIN (AFU_ORTHOLOGUE AFUA_4G09220)"/>
    <property type="match status" value="1"/>
</dbReference>
<dbReference type="AlphaFoldDB" id="A0A0R3MNP0"/>
<evidence type="ECO:0000313" key="3">
    <source>
        <dbReference type="Proteomes" id="UP000052023"/>
    </source>
</evidence>
<dbReference type="OrthoDB" id="7279140at2"/>
<proteinExistence type="predicted"/>
<dbReference type="Gene3D" id="3.50.50.60">
    <property type="entry name" value="FAD/NAD(P)-binding domain"/>
    <property type="match status" value="1"/>
</dbReference>
<reference evidence="2 3" key="1">
    <citation type="submission" date="2014-03" db="EMBL/GenBank/DDBJ databases">
        <title>Bradyrhizobium valentinum sp. nov., isolated from effective nodules of Lupinus mariae-josephae, a lupine endemic of basic-lime soils in Eastern Spain.</title>
        <authorList>
            <person name="Duran D."/>
            <person name="Rey L."/>
            <person name="Navarro A."/>
            <person name="Busquets A."/>
            <person name="Imperial J."/>
            <person name="Ruiz-Argueso T."/>
        </authorList>
    </citation>
    <scope>NUCLEOTIDE SEQUENCE [LARGE SCALE GENOMIC DNA]</scope>
    <source>
        <strain evidence="2 3">Ro19</strain>
    </source>
</reference>
<keyword evidence="1" id="KW-0560">Oxidoreductase</keyword>
<accession>A0A0R3MNP0</accession>
<sequence>MSEAKTVAIIGAGPVGLAAAAHVLERGLQPIVLEAGDKVGYAVRQWGHVQLFSPWEYNVDKAAARLLAATGWNSPEPDQYPTGMEMVERYLEPLATHSVLEPYIRTSSRVTAISRAGFDKMKSKGREKAPFEIRYQNGQGPKVVKADAIIDASGTWHSPNPAGANGLSAIGEADTFDKIAYGMPDVLGKKRARYAGKTVAVLGAGHSAIGTLIDLAKLAEQAPGTRPIWLLRGSDPAKAFGGGANDKLVARGELGAAFAALVTAGSIKVESEFRVSHLIADGPRLVVGALSACSARQAVVDELIVVTGFRPDLDFVRELRIRLDPAIECPIALAPLIDPNEHSCGTVRPHGARELAQDEPGFYFAGMKAYGRAPTFLMLTGYEQVRSIAADIAGDRAAAERVELVLPETGVCSLPLAPAASNCCGGPAISDVDACCVADEKAKQQGKSGCGCASSA</sequence>
<dbReference type="GO" id="GO:0050660">
    <property type="term" value="F:flavin adenine dinucleotide binding"/>
    <property type="evidence" value="ECO:0007669"/>
    <property type="project" value="TreeGrafter"/>
</dbReference>
<dbReference type="EMBL" id="LLYA01000170">
    <property type="protein sequence ID" value="KRR21826.1"/>
    <property type="molecule type" value="Genomic_DNA"/>
</dbReference>
<evidence type="ECO:0000313" key="2">
    <source>
        <dbReference type="EMBL" id="KRR21826.1"/>
    </source>
</evidence>
<dbReference type="PRINTS" id="PR00368">
    <property type="entry name" value="FADPNR"/>
</dbReference>
<protein>
    <submittedName>
        <fullName evidence="2">FAD-dependent oxidoreductase</fullName>
    </submittedName>
</protein>